<dbReference type="OMA" id="AKSHEQH"/>
<accession>A0A3Q2V2J8</accession>
<feature type="compositionally biased region" description="Basic and acidic residues" evidence="2">
    <location>
        <begin position="428"/>
        <end position="443"/>
    </location>
</feature>
<feature type="region of interest" description="Disordered" evidence="2">
    <location>
        <begin position="782"/>
        <end position="855"/>
    </location>
</feature>
<name>A0A3Q2V2J8_HAPBU</name>
<evidence type="ECO:0000313" key="3">
    <source>
        <dbReference type="Ensembl" id="ENSHBUP00000001313.1"/>
    </source>
</evidence>
<dbReference type="OrthoDB" id="6145717at2759"/>
<feature type="region of interest" description="Disordered" evidence="2">
    <location>
        <begin position="1137"/>
        <end position="1163"/>
    </location>
</feature>
<sequence length="1193" mass="132814">MDVSTESETLPTHTTFGEDVLEHELNLSSSHCQTESGGNILLQLLEFKTNLLEAVQELHIRRDAETRFEDQISKLVLEKQEMEWEKESLQHRIESVTKQHTESLTNLKKQFQAKLRNTEEEKGKYQVIAELKDKEINNLKEELKSLQLLKYNLEKKSSELEQKLALQSRTKDGHLSQLGEVEKRFSALSRQCAMVKQAHANLEQNVDEAMRINKKLTSANEKQAATIVSLKKELDEVSNELSKAKMTSVRPAKPYSPTGREQHIQQLHQKLKLETEMNKKLREENATELAEKQEVIRSLQHTQQLLLSQTQTVRRVELELQTQRQTCEALKQEHEVMGEQSKAMEDKVAQLMESYAASKTSWDKEKTKFLDHLKTQQEALQALKEAYDDLHQKHAELSLQAKSHEQHTHEMEVRDSSQTLSVSTHPTSVEEVRGEESVSERISRSKLPGFGSLQHSVSSQAKIPDRLEDTATGTKILATAETEGQKVPKQQSQTIKEPLSHLKMPSCPLTMNFSSCTFSGTGATEAITLNKGVNNSKSEHNPDVLSDLTNTALSVSDDDTHFIRGCSASSITASNSDYSSLGESADLPTNMKNKGDDTGMNEKEHEEKDSGKQGNSHREEEEKNTGQLRNREDDQGEDVKEGGRAGEKRGTAMAQTTDRRNRREDSEGSAKDAGTETKDRADGAKEREKTAVQTPQTQIRAQTITDMTAEKSHTLQVIDFMGAEPPVDVCKPSDFTQSLCQKVSEKDAECKHLKIHGETGRDGELQSVSSEQQEVSNLCQNEVQSSDGDTGSLSQPPTKKAGELSAGLSEHLKQLSTSQTDDAASAGHSNGFHSAENLGSCQTHTETRTPSDVISDMTQTNEIFDVPLSEKLAEPEQLLESLEQKDGQWKSVVTVEGKGDPSVENRRKDESSVDTNVYQTPMEESHLKDGNVNITMGAITLDSEVETKHMKSEHIKDTEDTKKTKSETDPKLPLVTSLGHKQPELGEKLLSDCGELSLPSKKTYRPLFEWAAAERRKSNSRTKSDVTIAHQPIQNTTAGFPGHPASTIIPKPLKSKHDNVPLVIMRASDLLNASSVCGTAPSLRRKQQGLWEAVQETCRERTAADTDGRAPPPSCSFPASSTGSKLSWQTTAECSRAPTLAAGPSSESNWELSCSQERGDQQESFRAQISKIEQFLETERLRLPKRQRTEPNL</sequence>
<evidence type="ECO:0000256" key="2">
    <source>
        <dbReference type="SAM" id="MobiDB-lite"/>
    </source>
</evidence>
<feature type="compositionally biased region" description="Polar residues" evidence="2">
    <location>
        <begin position="1145"/>
        <end position="1156"/>
    </location>
</feature>
<feature type="region of interest" description="Disordered" evidence="2">
    <location>
        <begin position="242"/>
        <end position="261"/>
    </location>
</feature>
<reference evidence="3" key="2">
    <citation type="submission" date="2025-09" db="UniProtKB">
        <authorList>
            <consortium name="Ensembl"/>
        </authorList>
    </citation>
    <scope>IDENTIFICATION</scope>
</reference>
<dbReference type="GeneID" id="102309017"/>
<dbReference type="Proteomes" id="UP000264840">
    <property type="component" value="Unplaced"/>
</dbReference>
<feature type="region of interest" description="Disordered" evidence="2">
    <location>
        <begin position="571"/>
        <end position="701"/>
    </location>
</feature>
<feature type="coiled-coil region" evidence="1">
    <location>
        <begin position="313"/>
        <end position="347"/>
    </location>
</feature>
<dbReference type="PANTHER" id="PTHR28660">
    <property type="entry name" value="COILED-COIL DOMAIN-CONTAINING PROTEIN 73"/>
    <property type="match status" value="1"/>
</dbReference>
<feature type="compositionally biased region" description="Basic and acidic residues" evidence="2">
    <location>
        <begin position="593"/>
        <end position="650"/>
    </location>
</feature>
<feature type="region of interest" description="Disordered" evidence="2">
    <location>
        <begin position="402"/>
        <end position="461"/>
    </location>
</feature>
<protein>
    <submittedName>
        <fullName evidence="3">Coiled-coil domain containing 73</fullName>
    </submittedName>
</protein>
<dbReference type="InterPro" id="IPR031650">
    <property type="entry name" value="CCDC73"/>
</dbReference>
<feature type="compositionally biased region" description="Basic and acidic residues" evidence="2">
    <location>
        <begin position="657"/>
        <end position="690"/>
    </location>
</feature>
<keyword evidence="4" id="KW-1185">Reference proteome</keyword>
<feature type="compositionally biased region" description="Polar residues" evidence="2">
    <location>
        <begin position="571"/>
        <end position="582"/>
    </location>
</feature>
<feature type="compositionally biased region" description="Polar residues" evidence="2">
    <location>
        <begin position="782"/>
        <end position="797"/>
    </location>
</feature>
<feature type="region of interest" description="Disordered" evidence="2">
    <location>
        <begin position="946"/>
        <end position="977"/>
    </location>
</feature>
<dbReference type="PANTHER" id="PTHR28660:SF1">
    <property type="entry name" value="COILED-COIL DOMAIN-CONTAINING PROTEIN 73"/>
    <property type="match status" value="1"/>
</dbReference>
<reference evidence="3" key="1">
    <citation type="submission" date="2025-08" db="UniProtKB">
        <authorList>
            <consortium name="Ensembl"/>
        </authorList>
    </citation>
    <scope>IDENTIFICATION</scope>
</reference>
<organism evidence="3 4">
    <name type="scientific">Haplochromis burtoni</name>
    <name type="common">Burton's mouthbrooder</name>
    <name type="synonym">Chromis burtoni</name>
    <dbReference type="NCBI Taxonomy" id="8153"/>
    <lineage>
        <taxon>Eukaryota</taxon>
        <taxon>Metazoa</taxon>
        <taxon>Chordata</taxon>
        <taxon>Craniata</taxon>
        <taxon>Vertebrata</taxon>
        <taxon>Euteleostomi</taxon>
        <taxon>Actinopterygii</taxon>
        <taxon>Neopterygii</taxon>
        <taxon>Teleostei</taxon>
        <taxon>Neoteleostei</taxon>
        <taxon>Acanthomorphata</taxon>
        <taxon>Ovalentaria</taxon>
        <taxon>Cichlomorphae</taxon>
        <taxon>Cichliformes</taxon>
        <taxon>Cichlidae</taxon>
        <taxon>African cichlids</taxon>
        <taxon>Pseudocrenilabrinae</taxon>
        <taxon>Haplochromini</taxon>
        <taxon>Haplochromis</taxon>
    </lineage>
</organism>
<dbReference type="RefSeq" id="XP_005928410.1">
    <property type="nucleotide sequence ID" value="XM_005928348.3"/>
</dbReference>
<feature type="coiled-coil region" evidence="1">
    <location>
        <begin position="72"/>
        <end position="163"/>
    </location>
</feature>
<feature type="region of interest" description="Disordered" evidence="2">
    <location>
        <begin position="896"/>
        <end position="915"/>
    </location>
</feature>
<dbReference type="Pfam" id="PF15818">
    <property type="entry name" value="CCDC73"/>
    <property type="match status" value="1"/>
</dbReference>
<feature type="compositionally biased region" description="Basic and acidic residues" evidence="2">
    <location>
        <begin position="946"/>
        <end position="970"/>
    </location>
</feature>
<keyword evidence="1" id="KW-0175">Coiled coil</keyword>
<feature type="compositionally biased region" description="Polar residues" evidence="2">
    <location>
        <begin position="691"/>
        <end position="701"/>
    </location>
</feature>
<dbReference type="STRING" id="8153.ENSHBUP00000001313"/>
<proteinExistence type="predicted"/>
<dbReference type="GeneTree" id="ENSGT00390000013482"/>
<dbReference type="Ensembl" id="ENSHBUT00000013994.1">
    <property type="protein sequence ID" value="ENSHBUP00000001313.1"/>
    <property type="gene ID" value="ENSHBUG00000002504.1"/>
</dbReference>
<feature type="region of interest" description="Disordered" evidence="2">
    <location>
        <begin position="1102"/>
        <end position="1123"/>
    </location>
</feature>
<dbReference type="AlphaFoldDB" id="A0A3Q2V2J8"/>
<feature type="compositionally biased region" description="Polar residues" evidence="2">
    <location>
        <begin position="814"/>
        <end position="855"/>
    </location>
</feature>
<evidence type="ECO:0000256" key="1">
    <source>
        <dbReference type="SAM" id="Coils"/>
    </source>
</evidence>
<evidence type="ECO:0000313" key="4">
    <source>
        <dbReference type="Proteomes" id="UP000264840"/>
    </source>
</evidence>
<feature type="compositionally biased region" description="Basic and acidic residues" evidence="2">
    <location>
        <begin position="402"/>
        <end position="415"/>
    </location>
</feature>
<feature type="compositionally biased region" description="Basic and acidic residues" evidence="2">
    <location>
        <begin position="897"/>
        <end position="911"/>
    </location>
</feature>
<feature type="coiled-coil region" evidence="1">
    <location>
        <begin position="373"/>
        <end position="400"/>
    </location>
</feature>
<feature type="compositionally biased region" description="Polar residues" evidence="2">
    <location>
        <begin position="416"/>
        <end position="427"/>
    </location>
</feature>